<evidence type="ECO:0000256" key="1">
    <source>
        <dbReference type="ARBA" id="ARBA00004448"/>
    </source>
</evidence>
<comment type="function">
    <text evidence="10">Mitochondrial glycine transporter that imports glycine into the mitochondrial matrix. Plays an important role in providing glycine for the first enzymatic step in heme biosynthesis, the condensation of glycine with succinyl-CoA to produce 5-aminolevulinate (ALA) in the miochondrial matrix.</text>
</comment>
<dbReference type="InterPro" id="IPR030847">
    <property type="entry name" value="Hem25/SLC25A38"/>
</dbReference>
<dbReference type="InterPro" id="IPR002067">
    <property type="entry name" value="MCP"/>
</dbReference>
<keyword evidence="4 10" id="KW-0677">Repeat</keyword>
<dbReference type="PANTHER" id="PTHR46181">
    <property type="entry name" value="MITOCHONDRIAL GLYCINE TRANSPORTER"/>
    <property type="match status" value="1"/>
</dbReference>
<evidence type="ECO:0000256" key="8">
    <source>
        <dbReference type="ARBA" id="ARBA00023136"/>
    </source>
</evidence>
<dbReference type="AlphaFoldDB" id="A0A6A6GBZ9"/>
<keyword evidence="6 10" id="KW-1133">Transmembrane helix</keyword>
<comment type="similarity">
    <text evidence="10">Belongs to the mitochondrial carrier (TC 2.A.29) family. SLC25A38 subfamily.</text>
</comment>
<evidence type="ECO:0000313" key="12">
    <source>
        <dbReference type="EMBL" id="KAF2223109.1"/>
    </source>
</evidence>
<accession>A0A6A6GBZ9</accession>
<dbReference type="InterPro" id="IPR018108">
    <property type="entry name" value="MCP_transmembrane"/>
</dbReference>
<evidence type="ECO:0000256" key="10">
    <source>
        <dbReference type="HAMAP-Rule" id="MF_03064"/>
    </source>
</evidence>
<evidence type="ECO:0000256" key="7">
    <source>
        <dbReference type="ARBA" id="ARBA00023128"/>
    </source>
</evidence>
<gene>
    <name evidence="12" type="ORF">BDZ85DRAFT_218623</name>
</gene>
<keyword evidence="2 10" id="KW-0813">Transport</keyword>
<comment type="subcellular location">
    <subcellularLocation>
        <location evidence="1 10">Mitochondrion inner membrane</location>
        <topology evidence="1 10">Multi-pass membrane protein</topology>
    </subcellularLocation>
</comment>
<dbReference type="GO" id="GO:0015187">
    <property type="term" value="F:glycine transmembrane transporter activity"/>
    <property type="evidence" value="ECO:0007669"/>
    <property type="project" value="UniProtKB-UniRule"/>
</dbReference>
<dbReference type="Gene3D" id="1.50.40.10">
    <property type="entry name" value="Mitochondrial carrier domain"/>
    <property type="match status" value="1"/>
</dbReference>
<sequence length="319" mass="33775">MSDGVPRRKAKSAFHFLAGLSSGVTSAFLLQPADLLKTRVQQSQASSLTLALREILNGPHPIKSLWRGTTPSVIRTGAGSALYFGMLNQMRTYAALTSAAQKGGSSTSALPKLSNTANLISGALARASAGFILSPVTVLKVRYESSFYQYTSLLGAAKDTLAKDGLKGFFAGFGATAVRDAPYAGLYVLFYEQSKARLSAISVRQDLTVSESATIRESGSRPSVAAPGINFASGVVAAVGATAITNPFDAIKTRLQLMPSRYGNMVQAAKLMLSEEGMASMFDGLALRMVRKGLSSALAWTVYEELIRRAEDRLATTPA</sequence>
<proteinExistence type="inferred from homology"/>
<dbReference type="GO" id="GO:1904983">
    <property type="term" value="P:glycine import into mitochondrion"/>
    <property type="evidence" value="ECO:0007669"/>
    <property type="project" value="UniProtKB-UniRule"/>
</dbReference>
<dbReference type="Proteomes" id="UP000799538">
    <property type="component" value="Unassembled WGS sequence"/>
</dbReference>
<evidence type="ECO:0000256" key="6">
    <source>
        <dbReference type="ARBA" id="ARBA00022989"/>
    </source>
</evidence>
<keyword evidence="8 10" id="KW-0472">Membrane</keyword>
<dbReference type="OrthoDB" id="1924968at2759"/>
<keyword evidence="13" id="KW-1185">Reference proteome</keyword>
<evidence type="ECO:0000256" key="11">
    <source>
        <dbReference type="PROSITE-ProRule" id="PRU00282"/>
    </source>
</evidence>
<keyword evidence="3 10" id="KW-0812">Transmembrane</keyword>
<organism evidence="12 13">
    <name type="scientific">Elsinoe ampelina</name>
    <dbReference type="NCBI Taxonomy" id="302913"/>
    <lineage>
        <taxon>Eukaryota</taxon>
        <taxon>Fungi</taxon>
        <taxon>Dikarya</taxon>
        <taxon>Ascomycota</taxon>
        <taxon>Pezizomycotina</taxon>
        <taxon>Dothideomycetes</taxon>
        <taxon>Dothideomycetidae</taxon>
        <taxon>Myriangiales</taxon>
        <taxon>Elsinoaceae</taxon>
        <taxon>Elsinoe</taxon>
    </lineage>
</organism>
<dbReference type="PRINTS" id="PR00926">
    <property type="entry name" value="MITOCARRIER"/>
</dbReference>
<keyword evidence="7 10" id="KW-0496">Mitochondrion</keyword>
<dbReference type="PANTHER" id="PTHR46181:SF3">
    <property type="entry name" value="MITOCHONDRIAL GLYCINE TRANSPORTER"/>
    <property type="match status" value="1"/>
</dbReference>
<protein>
    <recommendedName>
        <fullName evidence="10">Mitochondrial glycine transporter</fullName>
    </recommendedName>
    <alternativeName>
        <fullName evidence="10">Solute carrier family 25 member 38 homolog</fullName>
    </alternativeName>
</protein>
<comment type="catalytic activity">
    <reaction evidence="9 10">
        <text>glycine(in) = glycine(out)</text>
        <dbReference type="Rhea" id="RHEA:70715"/>
        <dbReference type="ChEBI" id="CHEBI:57305"/>
    </reaction>
</comment>
<dbReference type="PROSITE" id="PS50920">
    <property type="entry name" value="SOLCAR"/>
    <property type="match status" value="3"/>
</dbReference>
<dbReference type="GO" id="GO:0005743">
    <property type="term" value="C:mitochondrial inner membrane"/>
    <property type="evidence" value="ECO:0007669"/>
    <property type="project" value="UniProtKB-SubCell"/>
</dbReference>
<feature type="repeat" description="Solcar" evidence="11">
    <location>
        <begin position="225"/>
        <end position="309"/>
    </location>
</feature>
<dbReference type="SUPFAM" id="SSF103506">
    <property type="entry name" value="Mitochondrial carrier"/>
    <property type="match status" value="1"/>
</dbReference>
<evidence type="ECO:0000256" key="4">
    <source>
        <dbReference type="ARBA" id="ARBA00022737"/>
    </source>
</evidence>
<evidence type="ECO:0000256" key="5">
    <source>
        <dbReference type="ARBA" id="ARBA00022792"/>
    </source>
</evidence>
<feature type="repeat" description="Solcar" evidence="11">
    <location>
        <begin position="10"/>
        <end position="93"/>
    </location>
</feature>
<name>A0A6A6GBZ9_9PEZI</name>
<reference evidence="13" key="1">
    <citation type="journal article" date="2020" name="Stud. Mycol.">
        <title>101 Dothideomycetes genomes: A test case for predicting lifestyles and emergence of pathogens.</title>
        <authorList>
            <person name="Haridas S."/>
            <person name="Albert R."/>
            <person name="Binder M."/>
            <person name="Bloem J."/>
            <person name="LaButti K."/>
            <person name="Salamov A."/>
            <person name="Andreopoulos B."/>
            <person name="Baker S."/>
            <person name="Barry K."/>
            <person name="Bills G."/>
            <person name="Bluhm B."/>
            <person name="Cannon C."/>
            <person name="Castanera R."/>
            <person name="Culley D."/>
            <person name="Daum C."/>
            <person name="Ezra D."/>
            <person name="Gonzalez J."/>
            <person name="Henrissat B."/>
            <person name="Kuo A."/>
            <person name="Liang C."/>
            <person name="Lipzen A."/>
            <person name="Lutzoni F."/>
            <person name="Magnuson J."/>
            <person name="Mondo S."/>
            <person name="Nolan M."/>
            <person name="Ohm R."/>
            <person name="Pangilinan J."/>
            <person name="Park H.-J."/>
            <person name="Ramirez L."/>
            <person name="Alfaro M."/>
            <person name="Sun H."/>
            <person name="Tritt A."/>
            <person name="Yoshinaga Y."/>
            <person name="Zwiers L.-H."/>
            <person name="Turgeon B."/>
            <person name="Goodwin S."/>
            <person name="Spatafora J."/>
            <person name="Crous P."/>
            <person name="Grigoriev I."/>
        </authorList>
    </citation>
    <scope>NUCLEOTIDE SEQUENCE [LARGE SCALE GENOMIC DNA]</scope>
    <source>
        <strain evidence="13">CECT 20119</strain>
    </source>
</reference>
<keyword evidence="5 10" id="KW-0999">Mitochondrion inner membrane</keyword>
<evidence type="ECO:0000256" key="3">
    <source>
        <dbReference type="ARBA" id="ARBA00022692"/>
    </source>
</evidence>
<dbReference type="InterPro" id="IPR023395">
    <property type="entry name" value="MCP_dom_sf"/>
</dbReference>
<evidence type="ECO:0000313" key="13">
    <source>
        <dbReference type="Proteomes" id="UP000799538"/>
    </source>
</evidence>
<evidence type="ECO:0000256" key="2">
    <source>
        <dbReference type="ARBA" id="ARBA00022448"/>
    </source>
</evidence>
<evidence type="ECO:0000256" key="9">
    <source>
        <dbReference type="ARBA" id="ARBA00034060"/>
    </source>
</evidence>
<dbReference type="Pfam" id="PF00153">
    <property type="entry name" value="Mito_carr"/>
    <property type="match status" value="3"/>
</dbReference>
<feature type="repeat" description="Solcar" evidence="11">
    <location>
        <begin position="113"/>
        <end position="197"/>
    </location>
</feature>
<dbReference type="EMBL" id="ML992507">
    <property type="protein sequence ID" value="KAF2223109.1"/>
    <property type="molecule type" value="Genomic_DNA"/>
</dbReference>
<dbReference type="HAMAP" id="MF_03064">
    <property type="entry name" value="SLC25A38"/>
    <property type="match status" value="1"/>
</dbReference>